<dbReference type="CDD" id="cd00839">
    <property type="entry name" value="MPP_PAPs"/>
    <property type="match status" value="1"/>
</dbReference>
<keyword evidence="5" id="KW-0732">Signal</keyword>
<evidence type="ECO:0000259" key="10">
    <source>
        <dbReference type="Pfam" id="PF16656"/>
    </source>
</evidence>
<organism evidence="12 13">
    <name type="scientific">Ceratopteris richardii</name>
    <name type="common">Triangle waterfern</name>
    <dbReference type="NCBI Taxonomy" id="49495"/>
    <lineage>
        <taxon>Eukaryota</taxon>
        <taxon>Viridiplantae</taxon>
        <taxon>Streptophyta</taxon>
        <taxon>Embryophyta</taxon>
        <taxon>Tracheophyta</taxon>
        <taxon>Polypodiopsida</taxon>
        <taxon>Polypodiidae</taxon>
        <taxon>Polypodiales</taxon>
        <taxon>Pteridineae</taxon>
        <taxon>Pteridaceae</taxon>
        <taxon>Parkerioideae</taxon>
        <taxon>Ceratopteris</taxon>
    </lineage>
</organism>
<dbReference type="Pfam" id="PF14008">
    <property type="entry name" value="Metallophos_C"/>
    <property type="match status" value="1"/>
</dbReference>
<dbReference type="Proteomes" id="UP000825935">
    <property type="component" value="Chromosome 14"/>
</dbReference>
<keyword evidence="4" id="KW-0964">Secreted</keyword>
<dbReference type="PANTHER" id="PTHR45778">
    <property type="entry name" value="PURPLE ACID PHOSPHATASE-RELATED"/>
    <property type="match status" value="1"/>
</dbReference>
<protein>
    <recommendedName>
        <fullName evidence="7">Purple acid phosphatase</fullName>
        <ecNumber evidence="7">3.1.3.2</ecNumber>
    </recommendedName>
</protein>
<evidence type="ECO:0000256" key="2">
    <source>
        <dbReference type="ARBA" id="ARBA00008723"/>
    </source>
</evidence>
<dbReference type="EC" id="3.1.3.2" evidence="7"/>
<comment type="similarity">
    <text evidence="2 7">Belongs to the metallophosphoesterase superfamily. Purple acid phosphatase family.</text>
</comment>
<dbReference type="InterPro" id="IPR015914">
    <property type="entry name" value="PAPs_N"/>
</dbReference>
<comment type="subcellular location">
    <subcellularLocation>
        <location evidence="1">Secreted</location>
    </subcellularLocation>
</comment>
<dbReference type="InterPro" id="IPR040974">
    <property type="entry name" value="Fn3_PAP"/>
</dbReference>
<evidence type="ECO:0000259" key="9">
    <source>
        <dbReference type="Pfam" id="PF14008"/>
    </source>
</evidence>
<dbReference type="InterPro" id="IPR008963">
    <property type="entry name" value="Purple_acid_Pase-like_N"/>
</dbReference>
<dbReference type="InterPro" id="IPR025733">
    <property type="entry name" value="PAPs_C"/>
</dbReference>
<keyword evidence="6" id="KW-0325">Glycoprotein</keyword>
<comment type="catalytic activity">
    <reaction evidence="7">
        <text>a phosphate monoester + H2O = an alcohol + phosphate</text>
        <dbReference type="Rhea" id="RHEA:15017"/>
        <dbReference type="ChEBI" id="CHEBI:15377"/>
        <dbReference type="ChEBI" id="CHEBI:30879"/>
        <dbReference type="ChEBI" id="CHEBI:43474"/>
        <dbReference type="ChEBI" id="CHEBI:67140"/>
        <dbReference type="EC" id="3.1.3.2"/>
    </reaction>
</comment>
<gene>
    <name evidence="12" type="ORF">KP509_14G065200</name>
</gene>
<dbReference type="OMA" id="NWMEMDL"/>
<dbReference type="Pfam" id="PF17808">
    <property type="entry name" value="fn3_PAP"/>
    <property type="match status" value="1"/>
</dbReference>
<dbReference type="Pfam" id="PF16656">
    <property type="entry name" value="Pur_ac_phosph_N"/>
    <property type="match status" value="1"/>
</dbReference>
<evidence type="ECO:0000256" key="3">
    <source>
        <dbReference type="ARBA" id="ARBA00011738"/>
    </source>
</evidence>
<dbReference type="Gene3D" id="2.60.40.380">
    <property type="entry name" value="Purple acid phosphatase-like, N-terminal"/>
    <property type="match status" value="1"/>
</dbReference>
<name>A0A8T2TCP2_CERRI</name>
<keyword evidence="13" id="KW-1185">Reference proteome</keyword>
<feature type="domain" description="Calcineurin-like phosphoesterase" evidence="8">
    <location>
        <begin position="162"/>
        <end position="380"/>
    </location>
</feature>
<dbReference type="SUPFAM" id="SSF49363">
    <property type="entry name" value="Purple acid phosphatase, N-terminal domain"/>
    <property type="match status" value="1"/>
</dbReference>
<proteinExistence type="inferred from homology"/>
<feature type="domain" description="Purple acid phosphatase N-terminal" evidence="10">
    <location>
        <begin position="53"/>
        <end position="152"/>
    </location>
</feature>
<evidence type="ECO:0000256" key="7">
    <source>
        <dbReference type="RuleBase" id="RU361203"/>
    </source>
</evidence>
<comment type="caution">
    <text evidence="12">The sequence shown here is derived from an EMBL/GenBank/DDBJ whole genome shotgun (WGS) entry which is preliminary data.</text>
</comment>
<dbReference type="Pfam" id="PF00149">
    <property type="entry name" value="Metallophos"/>
    <property type="match status" value="1"/>
</dbReference>
<feature type="domain" description="Purple acid phosphatase C-terminal" evidence="9">
    <location>
        <begin position="412"/>
        <end position="470"/>
    </location>
</feature>
<evidence type="ECO:0000259" key="11">
    <source>
        <dbReference type="Pfam" id="PF17808"/>
    </source>
</evidence>
<evidence type="ECO:0000256" key="5">
    <source>
        <dbReference type="ARBA" id="ARBA00022729"/>
    </source>
</evidence>
<dbReference type="InterPro" id="IPR004843">
    <property type="entry name" value="Calcineurin-like_PHP"/>
</dbReference>
<comment type="subunit">
    <text evidence="3">Homodimer.</text>
</comment>
<evidence type="ECO:0000256" key="6">
    <source>
        <dbReference type="ARBA" id="ARBA00023180"/>
    </source>
</evidence>
<reference evidence="12" key="1">
    <citation type="submission" date="2021-08" db="EMBL/GenBank/DDBJ databases">
        <title>WGS assembly of Ceratopteris richardii.</title>
        <authorList>
            <person name="Marchant D.B."/>
            <person name="Chen G."/>
            <person name="Jenkins J."/>
            <person name="Shu S."/>
            <person name="Leebens-Mack J."/>
            <person name="Grimwood J."/>
            <person name="Schmutz J."/>
            <person name="Soltis P."/>
            <person name="Soltis D."/>
            <person name="Chen Z.-H."/>
        </authorList>
    </citation>
    <scope>NUCLEOTIDE SEQUENCE</scope>
    <source>
        <strain evidence="12">Whitten #5841</strain>
        <tissue evidence="12">Leaf</tissue>
    </source>
</reference>
<dbReference type="GO" id="GO:0046872">
    <property type="term" value="F:metal ion binding"/>
    <property type="evidence" value="ECO:0007669"/>
    <property type="project" value="InterPro"/>
</dbReference>
<sequence>MCVARSCQATLAFDILNIRTDIKFVLFTGGFSSPCVLAESKPLSFENPNQPLYGHLSVVGSSGTSVKLRWVSGHADPQLVNYASGKFSQSTVTTFQKSDMCNGMLSSAADVGWHDPGFIHTAILTELEPSTSYTYKYGSDKVGWSSDQALKTVPAAGASNLTFIAFGDMGKASLDHSIQHYIQPGSLSVIKAVSTEVSRADIDLVLHVGDISYATGFMVEWDNFMDLITPIASKVPYMTAIGNHERDFPDSGSYYETTDSGGECGVAYEKYFQMPTREKDKPWYSFEAGPVHFTVMSTEHDWKFGSEQYKWIESDLASADRKRTPWLIFTGHRPQYSSVNDIGVASRLIPSVDPVFRSNVEPLLLRGQVDLVLWGHVHNYERTCAVFQGRCLQFPAKDSDGVDVYESDPYIAPIHTVIGMGGFLLDGFNLLPGNWSISRISNYGFSKVAVTSQSLHFELIASDGKGVQDSFKILK</sequence>
<dbReference type="GO" id="GO:0005576">
    <property type="term" value="C:extracellular region"/>
    <property type="evidence" value="ECO:0007669"/>
    <property type="project" value="UniProtKB-SubCell"/>
</dbReference>
<evidence type="ECO:0000259" key="8">
    <source>
        <dbReference type="Pfam" id="PF00149"/>
    </source>
</evidence>
<evidence type="ECO:0000313" key="13">
    <source>
        <dbReference type="Proteomes" id="UP000825935"/>
    </source>
</evidence>
<evidence type="ECO:0000256" key="1">
    <source>
        <dbReference type="ARBA" id="ARBA00004613"/>
    </source>
</evidence>
<evidence type="ECO:0000313" key="12">
    <source>
        <dbReference type="EMBL" id="KAH7415902.1"/>
    </source>
</evidence>
<dbReference type="PANTHER" id="PTHR45778:SF3">
    <property type="entry name" value="PURPLE ACID PHOSPHATASE"/>
    <property type="match status" value="1"/>
</dbReference>
<dbReference type="SUPFAM" id="SSF56300">
    <property type="entry name" value="Metallo-dependent phosphatases"/>
    <property type="match status" value="1"/>
</dbReference>
<dbReference type="Gene3D" id="3.60.21.10">
    <property type="match status" value="1"/>
</dbReference>
<dbReference type="GO" id="GO:0003993">
    <property type="term" value="F:acid phosphatase activity"/>
    <property type="evidence" value="ECO:0007669"/>
    <property type="project" value="UniProtKB-EC"/>
</dbReference>
<dbReference type="InterPro" id="IPR041792">
    <property type="entry name" value="MPP_PAP"/>
</dbReference>
<evidence type="ECO:0000256" key="4">
    <source>
        <dbReference type="ARBA" id="ARBA00022525"/>
    </source>
</evidence>
<dbReference type="EMBL" id="CM035419">
    <property type="protein sequence ID" value="KAH7415902.1"/>
    <property type="molecule type" value="Genomic_DNA"/>
</dbReference>
<keyword evidence="7" id="KW-0378">Hydrolase</keyword>
<dbReference type="OrthoDB" id="45007at2759"/>
<feature type="domain" description="Purple acid phosphatase Fn3-like" evidence="11">
    <location>
        <begin position="5"/>
        <end position="47"/>
    </location>
</feature>
<dbReference type="AlphaFoldDB" id="A0A8T2TCP2"/>
<dbReference type="InterPro" id="IPR029052">
    <property type="entry name" value="Metallo-depent_PP-like"/>
</dbReference>
<accession>A0A8T2TCP2</accession>